<accession>A0A6J4SD78</accession>
<feature type="region of interest" description="Disordered" evidence="1">
    <location>
        <begin position="1"/>
        <end position="32"/>
    </location>
</feature>
<gene>
    <name evidence="2" type="ORF">AVDCRST_MAG12-2011</name>
</gene>
<dbReference type="AlphaFoldDB" id="A0A6J4SD78"/>
<dbReference type="EMBL" id="CADCVK010000307">
    <property type="protein sequence ID" value="CAA9489560.1"/>
    <property type="molecule type" value="Genomic_DNA"/>
</dbReference>
<reference evidence="2" key="1">
    <citation type="submission" date="2020-02" db="EMBL/GenBank/DDBJ databases">
        <authorList>
            <person name="Meier V. D."/>
        </authorList>
    </citation>
    <scope>NUCLEOTIDE SEQUENCE</scope>
    <source>
        <strain evidence="2">AVDCRST_MAG12</strain>
    </source>
</reference>
<sequence length="32" mass="3589">GREKHVGYRMDSGRGRRGARQALADGKGRGFW</sequence>
<evidence type="ECO:0000313" key="2">
    <source>
        <dbReference type="EMBL" id="CAA9489560.1"/>
    </source>
</evidence>
<evidence type="ECO:0000256" key="1">
    <source>
        <dbReference type="SAM" id="MobiDB-lite"/>
    </source>
</evidence>
<feature type="non-terminal residue" evidence="2">
    <location>
        <position position="1"/>
    </location>
</feature>
<protein>
    <submittedName>
        <fullName evidence="2">Uncharacterized protein</fullName>
    </submittedName>
</protein>
<name>A0A6J4SD78_9ACTN</name>
<organism evidence="2">
    <name type="scientific">uncultured Rubrobacteraceae bacterium</name>
    <dbReference type="NCBI Taxonomy" id="349277"/>
    <lineage>
        <taxon>Bacteria</taxon>
        <taxon>Bacillati</taxon>
        <taxon>Actinomycetota</taxon>
        <taxon>Rubrobacteria</taxon>
        <taxon>Rubrobacterales</taxon>
        <taxon>Rubrobacteraceae</taxon>
        <taxon>environmental samples</taxon>
    </lineage>
</organism>
<proteinExistence type="predicted"/>
<feature type="compositionally biased region" description="Basic and acidic residues" evidence="1">
    <location>
        <begin position="1"/>
        <end position="14"/>
    </location>
</feature>
<feature type="non-terminal residue" evidence="2">
    <location>
        <position position="32"/>
    </location>
</feature>